<organism evidence="3 4">
    <name type="scientific">Dactylonectria macrodidyma</name>
    <dbReference type="NCBI Taxonomy" id="307937"/>
    <lineage>
        <taxon>Eukaryota</taxon>
        <taxon>Fungi</taxon>
        <taxon>Dikarya</taxon>
        <taxon>Ascomycota</taxon>
        <taxon>Pezizomycotina</taxon>
        <taxon>Sordariomycetes</taxon>
        <taxon>Hypocreomycetidae</taxon>
        <taxon>Hypocreales</taxon>
        <taxon>Nectriaceae</taxon>
        <taxon>Dactylonectria</taxon>
    </lineage>
</organism>
<reference evidence="3" key="1">
    <citation type="journal article" date="2021" name="Nat. Commun.">
        <title>Genetic determinants of endophytism in the Arabidopsis root mycobiome.</title>
        <authorList>
            <person name="Mesny F."/>
            <person name="Miyauchi S."/>
            <person name="Thiergart T."/>
            <person name="Pickel B."/>
            <person name="Atanasova L."/>
            <person name="Karlsson M."/>
            <person name="Huettel B."/>
            <person name="Barry K.W."/>
            <person name="Haridas S."/>
            <person name="Chen C."/>
            <person name="Bauer D."/>
            <person name="Andreopoulos W."/>
            <person name="Pangilinan J."/>
            <person name="LaButti K."/>
            <person name="Riley R."/>
            <person name="Lipzen A."/>
            <person name="Clum A."/>
            <person name="Drula E."/>
            <person name="Henrissat B."/>
            <person name="Kohler A."/>
            <person name="Grigoriev I.V."/>
            <person name="Martin F.M."/>
            <person name="Hacquard S."/>
        </authorList>
    </citation>
    <scope>NUCLEOTIDE SEQUENCE</scope>
    <source>
        <strain evidence="3">MPI-CAGE-AT-0147</strain>
    </source>
</reference>
<dbReference type="Proteomes" id="UP000738349">
    <property type="component" value="Unassembled WGS sequence"/>
</dbReference>
<keyword evidence="4" id="KW-1185">Reference proteome</keyword>
<dbReference type="Pfam" id="PF13561">
    <property type="entry name" value="adh_short_C2"/>
    <property type="match status" value="1"/>
</dbReference>
<comment type="similarity">
    <text evidence="1">Belongs to the short-chain dehydrogenases/reductases (SDR) family.</text>
</comment>
<comment type="caution">
    <text evidence="3">The sequence shown here is derived from an EMBL/GenBank/DDBJ whole genome shotgun (WGS) entry which is preliminary data.</text>
</comment>
<proteinExistence type="inferred from homology"/>
<dbReference type="PANTHER" id="PTHR44229:SF4">
    <property type="entry name" value="15-HYDROXYPROSTAGLANDIN DEHYDROGENASE [NAD(+)]"/>
    <property type="match status" value="1"/>
</dbReference>
<protein>
    <submittedName>
        <fullName evidence="3">Uncharacterized protein</fullName>
    </submittedName>
</protein>
<dbReference type="InterPro" id="IPR002347">
    <property type="entry name" value="SDR_fam"/>
</dbReference>
<evidence type="ECO:0000313" key="4">
    <source>
        <dbReference type="Proteomes" id="UP000738349"/>
    </source>
</evidence>
<dbReference type="AlphaFoldDB" id="A0A9P9DLJ8"/>
<dbReference type="PANTHER" id="PTHR44229">
    <property type="entry name" value="15-HYDROXYPROSTAGLANDIN DEHYDROGENASE [NAD(+)]"/>
    <property type="match status" value="1"/>
</dbReference>
<sequence>MYINIIEIRFCLPFIRSVEPWQDLYFDEKAVPSQHYIHQDKKVSLIITAIEAGSGIGFATAKYLYEQGARILVTDIKEELLQNALSAIADGKGDSDRIITPLLDVCVSEQADGWIEKTTSHFGTVDGAVNVTGEVEPMPV</sequence>
<name>A0A9P9DLJ8_9HYPO</name>
<dbReference type="OrthoDB" id="294295at2759"/>
<dbReference type="GO" id="GO:0005737">
    <property type="term" value="C:cytoplasm"/>
    <property type="evidence" value="ECO:0007669"/>
    <property type="project" value="TreeGrafter"/>
</dbReference>
<dbReference type="Gene3D" id="3.40.50.720">
    <property type="entry name" value="NAD(P)-binding Rossmann-like Domain"/>
    <property type="match status" value="1"/>
</dbReference>
<dbReference type="EMBL" id="JAGMUV010000024">
    <property type="protein sequence ID" value="KAH7121483.1"/>
    <property type="molecule type" value="Genomic_DNA"/>
</dbReference>
<dbReference type="CDD" id="cd05233">
    <property type="entry name" value="SDR_c"/>
    <property type="match status" value="1"/>
</dbReference>
<evidence type="ECO:0000256" key="1">
    <source>
        <dbReference type="ARBA" id="ARBA00006484"/>
    </source>
</evidence>
<evidence type="ECO:0000256" key="2">
    <source>
        <dbReference type="ARBA" id="ARBA00023002"/>
    </source>
</evidence>
<keyword evidence="2" id="KW-0560">Oxidoreductase</keyword>
<gene>
    <name evidence="3" type="ORF">EDB81DRAFT_766298</name>
</gene>
<dbReference type="InterPro" id="IPR036291">
    <property type="entry name" value="NAD(P)-bd_dom_sf"/>
</dbReference>
<dbReference type="SUPFAM" id="SSF51735">
    <property type="entry name" value="NAD(P)-binding Rossmann-fold domains"/>
    <property type="match status" value="1"/>
</dbReference>
<evidence type="ECO:0000313" key="3">
    <source>
        <dbReference type="EMBL" id="KAH7121483.1"/>
    </source>
</evidence>
<dbReference type="GO" id="GO:0016616">
    <property type="term" value="F:oxidoreductase activity, acting on the CH-OH group of donors, NAD or NADP as acceptor"/>
    <property type="evidence" value="ECO:0007669"/>
    <property type="project" value="TreeGrafter"/>
</dbReference>
<accession>A0A9P9DLJ8</accession>